<organism evidence="4 5">
    <name type="scientific">Populus tomentosa</name>
    <name type="common">Chinese white poplar</name>
    <dbReference type="NCBI Taxonomy" id="118781"/>
    <lineage>
        <taxon>Eukaryota</taxon>
        <taxon>Viridiplantae</taxon>
        <taxon>Streptophyta</taxon>
        <taxon>Embryophyta</taxon>
        <taxon>Tracheophyta</taxon>
        <taxon>Spermatophyta</taxon>
        <taxon>Magnoliopsida</taxon>
        <taxon>eudicotyledons</taxon>
        <taxon>Gunneridae</taxon>
        <taxon>Pentapetalae</taxon>
        <taxon>rosids</taxon>
        <taxon>fabids</taxon>
        <taxon>Malpighiales</taxon>
        <taxon>Salicaceae</taxon>
        <taxon>Saliceae</taxon>
        <taxon>Populus</taxon>
    </lineage>
</organism>
<keyword evidence="3" id="KW-0732">Signal</keyword>
<feature type="signal peptide" evidence="3">
    <location>
        <begin position="1"/>
        <end position="25"/>
    </location>
</feature>
<feature type="chain" id="PRO_5036494884" description="Gamma-interferon-inducible lysosomal thiol reductase" evidence="3">
    <location>
        <begin position="26"/>
        <end position="233"/>
    </location>
</feature>
<protein>
    <recommendedName>
        <fullName evidence="6">Gamma-interferon-inducible lysosomal thiol reductase</fullName>
    </recommendedName>
</protein>
<evidence type="ECO:0000256" key="2">
    <source>
        <dbReference type="ARBA" id="ARBA00023180"/>
    </source>
</evidence>
<keyword evidence="5" id="KW-1185">Reference proteome</keyword>
<dbReference type="Pfam" id="PF03227">
    <property type="entry name" value="GILT"/>
    <property type="match status" value="1"/>
</dbReference>
<dbReference type="PANTHER" id="PTHR13234">
    <property type="entry name" value="GAMMA-INTERFERON INDUCIBLE LYSOSOMAL THIOL REDUCTASE GILT"/>
    <property type="match status" value="1"/>
</dbReference>
<accession>A0A8X8C0S8</accession>
<proteinExistence type="inferred from homology"/>
<dbReference type="PANTHER" id="PTHR13234:SF64">
    <property type="entry name" value="SAPOSIN A-TYPE DOMAIN-CONTAINING PROTEIN"/>
    <property type="match status" value="1"/>
</dbReference>
<dbReference type="OrthoDB" id="958254at2759"/>
<evidence type="ECO:0000313" key="5">
    <source>
        <dbReference type="Proteomes" id="UP000886885"/>
    </source>
</evidence>
<evidence type="ECO:0000313" key="4">
    <source>
        <dbReference type="EMBL" id="KAG6744291.1"/>
    </source>
</evidence>
<evidence type="ECO:0000256" key="3">
    <source>
        <dbReference type="SAM" id="SignalP"/>
    </source>
</evidence>
<dbReference type="GO" id="GO:0016671">
    <property type="term" value="F:oxidoreductase activity, acting on a sulfur group of donors, disulfide as acceptor"/>
    <property type="evidence" value="ECO:0007669"/>
    <property type="project" value="InterPro"/>
</dbReference>
<dbReference type="EMBL" id="JAAWWB010000032">
    <property type="protein sequence ID" value="KAG6744291.1"/>
    <property type="molecule type" value="Genomic_DNA"/>
</dbReference>
<evidence type="ECO:0000256" key="1">
    <source>
        <dbReference type="ARBA" id="ARBA00005679"/>
    </source>
</evidence>
<dbReference type="AlphaFoldDB" id="A0A8X8C0S8"/>
<name>A0A8X8C0S8_POPTO</name>
<comment type="similarity">
    <text evidence="1">Belongs to the GILT family.</text>
</comment>
<comment type="caution">
    <text evidence="4">The sequence shown here is derived from an EMBL/GenBank/DDBJ whole genome shotgun (WGS) entry which is preliminary data.</text>
</comment>
<gene>
    <name evidence="4" type="ORF">POTOM_053008</name>
</gene>
<sequence length="233" mass="26224">MGSSPFLSFLVLTALVFLFVTPSHSSEYDVARESAPPVTSRKISRNSEKVKMSLYYESLCPYCSSFIAGPLAQVLETDLMTILNLRLVPWGNAILDSNNTIECQHGDDECYLNIIHACAINLWPDLPQNEIDLQLITMQKKHFDFIKCIEKQYKAPDRNGAEESWEECSGKLGLSTQSIKKCYDSGHGKELVLQNAKETDHLRPPHKYVPWVVVDDTPLLDVSHKPSTISIPL</sequence>
<dbReference type="Proteomes" id="UP000886885">
    <property type="component" value="Chromosome 16D"/>
</dbReference>
<keyword evidence="2" id="KW-0325">Glycoprotein</keyword>
<reference evidence="4" key="1">
    <citation type="journal article" date="2020" name="bioRxiv">
        <title>Hybrid origin of Populus tomentosa Carr. identified through genome sequencing and phylogenomic analysis.</title>
        <authorList>
            <person name="An X."/>
            <person name="Gao K."/>
            <person name="Chen Z."/>
            <person name="Li J."/>
            <person name="Yang X."/>
            <person name="Yang X."/>
            <person name="Zhou J."/>
            <person name="Guo T."/>
            <person name="Zhao T."/>
            <person name="Huang S."/>
            <person name="Miao D."/>
            <person name="Khan W.U."/>
            <person name="Rao P."/>
            <person name="Ye M."/>
            <person name="Lei B."/>
            <person name="Liao W."/>
            <person name="Wang J."/>
            <person name="Ji L."/>
            <person name="Li Y."/>
            <person name="Guo B."/>
            <person name="Mustafa N.S."/>
            <person name="Li S."/>
            <person name="Yun Q."/>
            <person name="Keller S.R."/>
            <person name="Mao J."/>
            <person name="Zhang R."/>
            <person name="Strauss S.H."/>
        </authorList>
    </citation>
    <scope>NUCLEOTIDE SEQUENCE</scope>
    <source>
        <strain evidence="4">GM15</strain>
        <tissue evidence="4">Leaf</tissue>
    </source>
</reference>
<dbReference type="InterPro" id="IPR004911">
    <property type="entry name" value="Interferon-induced_GILT"/>
</dbReference>
<evidence type="ECO:0008006" key="6">
    <source>
        <dbReference type="Google" id="ProtNLM"/>
    </source>
</evidence>